<organism evidence="3">
    <name type="scientific">Candidatus Kentrum sp. LPFa</name>
    <dbReference type="NCBI Taxonomy" id="2126335"/>
    <lineage>
        <taxon>Bacteria</taxon>
        <taxon>Pseudomonadati</taxon>
        <taxon>Pseudomonadota</taxon>
        <taxon>Gammaproteobacteria</taxon>
        <taxon>Candidatus Kentrum</taxon>
    </lineage>
</organism>
<accession>A0A450XM29</accession>
<name>A0A450XM29_9GAMM</name>
<feature type="region of interest" description="Disordered" evidence="1">
    <location>
        <begin position="48"/>
        <end position="69"/>
    </location>
</feature>
<feature type="compositionally biased region" description="Low complexity" evidence="1">
    <location>
        <begin position="52"/>
        <end position="63"/>
    </location>
</feature>
<gene>
    <name evidence="2" type="ORF">BECKLPF1236A_GA0070988_100998</name>
    <name evidence="3" type="ORF">BECKLPF1236C_GA0070990_101088</name>
</gene>
<sequence>MCNFSWNCCVHISAACGKKLHTGQHRLQRASGPRFAEFEKSVIRHLATGRQGSATSSSPGTTARQTAVSKPLRQALRNNRLPLTLPDPDHHQSIWRPGRHAGGMEILLDPPSVRRPTLPGRCTPCGWRKRSTRVMCHCHCQRVPRTSTMRKLHGAAAAMGFKTPGPARATSIP</sequence>
<dbReference type="AlphaFoldDB" id="A0A450XM29"/>
<proteinExistence type="predicted"/>
<reference evidence="3" key="1">
    <citation type="submission" date="2019-02" db="EMBL/GenBank/DDBJ databases">
        <authorList>
            <person name="Gruber-Vodicka R. H."/>
            <person name="Seah K. B. B."/>
        </authorList>
    </citation>
    <scope>NUCLEOTIDE SEQUENCE</scope>
    <source>
        <strain evidence="2">BECK_S312</strain>
        <strain evidence="3">BECK_S426</strain>
    </source>
</reference>
<protein>
    <submittedName>
        <fullName evidence="3">Uncharacterized protein</fullName>
    </submittedName>
</protein>
<dbReference type="EMBL" id="CAADFP010000108">
    <property type="protein sequence ID" value="VFK30327.1"/>
    <property type="molecule type" value="Genomic_DNA"/>
</dbReference>
<evidence type="ECO:0000313" key="2">
    <source>
        <dbReference type="EMBL" id="VFK14066.1"/>
    </source>
</evidence>
<evidence type="ECO:0000256" key="1">
    <source>
        <dbReference type="SAM" id="MobiDB-lite"/>
    </source>
</evidence>
<dbReference type="EMBL" id="CAADFM010000099">
    <property type="protein sequence ID" value="VFK14066.1"/>
    <property type="molecule type" value="Genomic_DNA"/>
</dbReference>
<evidence type="ECO:0000313" key="3">
    <source>
        <dbReference type="EMBL" id="VFK30327.1"/>
    </source>
</evidence>